<protein>
    <submittedName>
        <fullName evidence="1">Uncharacterized protein</fullName>
    </submittedName>
</protein>
<dbReference type="OrthoDB" id="9920594at2"/>
<proteinExistence type="predicted"/>
<reference evidence="2" key="1">
    <citation type="submission" date="2016-10" db="EMBL/GenBank/DDBJ databases">
        <authorList>
            <person name="Varghese N."/>
            <person name="Submissions S."/>
        </authorList>
    </citation>
    <scope>NUCLEOTIDE SEQUENCE [LARGE SCALE GENOMIC DNA]</scope>
    <source>
        <strain evidence="2">DSM 29303</strain>
    </source>
</reference>
<dbReference type="AlphaFoldDB" id="A0A1H3CXF9"/>
<gene>
    <name evidence="1" type="ORF">SAMN05444276_1103</name>
</gene>
<dbReference type="Proteomes" id="UP000182944">
    <property type="component" value="Unassembled WGS sequence"/>
</dbReference>
<evidence type="ECO:0000313" key="2">
    <source>
        <dbReference type="Proteomes" id="UP000182944"/>
    </source>
</evidence>
<name>A0A1H3CXF9_9RHOB</name>
<dbReference type="RefSeq" id="WP_036733478.1">
    <property type="nucleotide sequence ID" value="NZ_FNNA01000010.1"/>
</dbReference>
<dbReference type="STRING" id="1545044.SAMN05444276_1103"/>
<dbReference type="EMBL" id="FNNA01000010">
    <property type="protein sequence ID" value="SDX58129.1"/>
    <property type="molecule type" value="Genomic_DNA"/>
</dbReference>
<keyword evidence="2" id="KW-1185">Reference proteome</keyword>
<sequence>MRAGTVVLLVLPATNHGWRPWPLHKAYLLPLLLAFPVLAAADTLSCPAALVCREGVCETATGDEGARLVSEAGWLGLSSDGPPVEVTAQDLDGGVTQYESLDRGEMIAVRFGDLAFDYRRRTPRGVLQFKGNCVE</sequence>
<evidence type="ECO:0000313" key="1">
    <source>
        <dbReference type="EMBL" id="SDX58129.1"/>
    </source>
</evidence>
<organism evidence="1 2">
    <name type="scientific">Paracoccus sanguinis</name>
    <dbReference type="NCBI Taxonomy" id="1545044"/>
    <lineage>
        <taxon>Bacteria</taxon>
        <taxon>Pseudomonadati</taxon>
        <taxon>Pseudomonadota</taxon>
        <taxon>Alphaproteobacteria</taxon>
        <taxon>Rhodobacterales</taxon>
        <taxon>Paracoccaceae</taxon>
        <taxon>Paracoccus</taxon>
    </lineage>
</organism>
<accession>A0A1H3CXF9</accession>